<reference evidence="10" key="2">
    <citation type="submission" date="2025-09" db="UniProtKB">
        <authorList>
            <consortium name="Ensembl"/>
        </authorList>
    </citation>
    <scope>IDENTIFICATION</scope>
</reference>
<feature type="transmembrane region" description="Helical" evidence="9">
    <location>
        <begin position="332"/>
        <end position="351"/>
    </location>
</feature>
<reference evidence="10" key="1">
    <citation type="submission" date="2025-08" db="UniProtKB">
        <authorList>
            <consortium name="Ensembl"/>
        </authorList>
    </citation>
    <scope>IDENTIFICATION</scope>
</reference>
<feature type="transmembrane region" description="Helical" evidence="9">
    <location>
        <begin position="236"/>
        <end position="257"/>
    </location>
</feature>
<protein>
    <submittedName>
        <fullName evidence="10">Solute carrier family 35 member F1</fullName>
    </submittedName>
</protein>
<dbReference type="PANTHER" id="PTHR14233:SF4">
    <property type="entry name" value="SOLUTE CARRIER FAMILY 35 MEMBER F2"/>
    <property type="match status" value="1"/>
</dbReference>
<dbReference type="InterPro" id="IPR009262">
    <property type="entry name" value="SLC35_F1/F2/F6"/>
</dbReference>
<feature type="transmembrane region" description="Helical" evidence="9">
    <location>
        <begin position="363"/>
        <end position="383"/>
    </location>
</feature>
<feature type="transmembrane region" description="Helical" evidence="9">
    <location>
        <begin position="210"/>
        <end position="229"/>
    </location>
</feature>
<evidence type="ECO:0000256" key="1">
    <source>
        <dbReference type="ARBA" id="ARBA00004141"/>
    </source>
</evidence>
<evidence type="ECO:0000256" key="2">
    <source>
        <dbReference type="ARBA" id="ARBA00007863"/>
    </source>
</evidence>
<keyword evidence="11" id="KW-1185">Reference proteome</keyword>
<proteinExistence type="inferred from homology"/>
<keyword evidence="3" id="KW-0813">Transport</keyword>
<feature type="compositionally biased region" description="Basic and acidic residues" evidence="8">
    <location>
        <begin position="74"/>
        <end position="84"/>
    </location>
</feature>
<dbReference type="Pfam" id="PF06027">
    <property type="entry name" value="SLC35F"/>
    <property type="match status" value="1"/>
</dbReference>
<dbReference type="SUPFAM" id="SSF103481">
    <property type="entry name" value="Multidrug resistance efflux transporter EmrE"/>
    <property type="match status" value="1"/>
</dbReference>
<keyword evidence="4 9" id="KW-0812">Transmembrane</keyword>
<dbReference type="AlphaFoldDB" id="A0A8C4Q3Z2"/>
<evidence type="ECO:0000256" key="6">
    <source>
        <dbReference type="ARBA" id="ARBA00023136"/>
    </source>
</evidence>
<evidence type="ECO:0000256" key="3">
    <source>
        <dbReference type="ARBA" id="ARBA00022448"/>
    </source>
</evidence>
<evidence type="ECO:0000256" key="7">
    <source>
        <dbReference type="ARBA" id="ARBA00037727"/>
    </source>
</evidence>
<comment type="similarity">
    <text evidence="2">Belongs to the SLC35F solute transporter family.</text>
</comment>
<evidence type="ECO:0000313" key="11">
    <source>
        <dbReference type="Proteomes" id="UP000694388"/>
    </source>
</evidence>
<feature type="transmembrane region" description="Helical" evidence="9">
    <location>
        <begin position="112"/>
        <end position="131"/>
    </location>
</feature>
<dbReference type="GO" id="GO:0016020">
    <property type="term" value="C:membrane"/>
    <property type="evidence" value="ECO:0007669"/>
    <property type="project" value="UniProtKB-SubCell"/>
</dbReference>
<keyword evidence="5 9" id="KW-1133">Transmembrane helix</keyword>
<dbReference type="InterPro" id="IPR052221">
    <property type="entry name" value="SLC35F_Transporter"/>
</dbReference>
<dbReference type="GO" id="GO:0022857">
    <property type="term" value="F:transmembrane transporter activity"/>
    <property type="evidence" value="ECO:0007669"/>
    <property type="project" value="InterPro"/>
</dbReference>
<feature type="transmembrane region" description="Helical" evidence="9">
    <location>
        <begin position="269"/>
        <end position="289"/>
    </location>
</feature>
<sequence>MWRELGIGIGIGIGVSAPLPARRTKTAPMAREQKLISGHNCPLIQLKSVRRWPHDEGVPLETGRGPGQDEDDVKEGQKDCEGRKSPSTQAGTWEDIKDKVQEARRRVCTRQVLFALLLGQLLSLLLCGTGLTSQLLADEFKVNTPLFQSLLNYILLFIVYSLVLILHIGQDRPIVPTFHLAWKYALLGIVDVEANYLIITAYQYTTLTSIQLLDCFVLPVVLLLSRWFLDYRFRAAHIVAVAVCILGVTTMVGADAASNHKSGNETNQLLGDLLVLGGAALYGISNVGQEYMLQTRSQPEFLAMLGLSASLITGIQIAITERSAVASIKWDWRVGLLLVAFALCMFILYSLMPIALRLSGATAVNLSILTADLYSLLLGLFIFHYVFSWLYLLSFGTITLGLLLYFSIPIAIVQRSNAAPPPAPDLSAAPADFLPGDGHSL</sequence>
<feature type="region of interest" description="Disordered" evidence="8">
    <location>
        <begin position="55"/>
        <end position="94"/>
    </location>
</feature>
<evidence type="ECO:0000256" key="4">
    <source>
        <dbReference type="ARBA" id="ARBA00022692"/>
    </source>
</evidence>
<accession>A0A8C4Q3Z2</accession>
<evidence type="ECO:0000313" key="10">
    <source>
        <dbReference type="Ensembl" id="ENSEBUP00000009685.1"/>
    </source>
</evidence>
<evidence type="ECO:0000256" key="9">
    <source>
        <dbReference type="SAM" id="Phobius"/>
    </source>
</evidence>
<evidence type="ECO:0000256" key="5">
    <source>
        <dbReference type="ARBA" id="ARBA00022989"/>
    </source>
</evidence>
<keyword evidence="6 9" id="KW-0472">Membrane</keyword>
<feature type="transmembrane region" description="Helical" evidence="9">
    <location>
        <begin position="389"/>
        <end position="408"/>
    </location>
</feature>
<dbReference type="Ensembl" id="ENSEBUT00000010214.1">
    <property type="protein sequence ID" value="ENSEBUP00000009685.1"/>
    <property type="gene ID" value="ENSEBUG00000006214.1"/>
</dbReference>
<feature type="transmembrane region" description="Helical" evidence="9">
    <location>
        <begin position="181"/>
        <end position="204"/>
    </location>
</feature>
<dbReference type="OMA" id="VRYHWAQ"/>
<evidence type="ECO:0000256" key="8">
    <source>
        <dbReference type="SAM" id="MobiDB-lite"/>
    </source>
</evidence>
<organism evidence="10 11">
    <name type="scientific">Eptatretus burgeri</name>
    <name type="common">Inshore hagfish</name>
    <dbReference type="NCBI Taxonomy" id="7764"/>
    <lineage>
        <taxon>Eukaryota</taxon>
        <taxon>Metazoa</taxon>
        <taxon>Chordata</taxon>
        <taxon>Craniata</taxon>
        <taxon>Vertebrata</taxon>
        <taxon>Cyclostomata</taxon>
        <taxon>Myxini</taxon>
        <taxon>Myxiniformes</taxon>
        <taxon>Myxinidae</taxon>
        <taxon>Eptatretinae</taxon>
        <taxon>Eptatretus</taxon>
    </lineage>
</organism>
<feature type="transmembrane region" description="Helical" evidence="9">
    <location>
        <begin position="151"/>
        <end position="169"/>
    </location>
</feature>
<dbReference type="PANTHER" id="PTHR14233">
    <property type="entry name" value="DUF914-RELATED"/>
    <property type="match status" value="1"/>
</dbReference>
<dbReference type="Proteomes" id="UP000694388">
    <property type="component" value="Unplaced"/>
</dbReference>
<comment type="subcellular location">
    <subcellularLocation>
        <location evidence="1">Membrane</location>
        <topology evidence="1">Multi-pass membrane protein</topology>
    </subcellularLocation>
</comment>
<dbReference type="GeneTree" id="ENSGT00390000015655"/>
<feature type="transmembrane region" description="Helical" evidence="9">
    <location>
        <begin position="301"/>
        <end position="320"/>
    </location>
</feature>
<dbReference type="InterPro" id="IPR037185">
    <property type="entry name" value="EmrE-like"/>
</dbReference>
<name>A0A8C4Q3Z2_EPTBU</name>
<comment type="function">
    <text evidence="7">Putative solute transporter.</text>
</comment>